<reference evidence="2" key="1">
    <citation type="submission" date="2018-05" db="EMBL/GenBank/DDBJ databases">
        <title>Leptospira yasudae sp. nov. and Leptospira stimsonii sp. nov., two pathogenic species of the genus Leptospira isolated from environmental sources.</title>
        <authorList>
            <person name="Casanovas-Massana A."/>
            <person name="Hamond C."/>
            <person name="Santos L.A."/>
            <person name="Hacker K.P."/>
            <person name="Balassiano I."/>
            <person name="Medeiros M.A."/>
            <person name="Reis M.G."/>
            <person name="Ko A.I."/>
            <person name="Wunder E.A."/>
        </authorList>
    </citation>
    <scope>NUCLEOTIDE SEQUENCE [LARGE SCALE GENOMIC DNA]</scope>
    <source>
        <strain evidence="2">Yale</strain>
    </source>
</reference>
<evidence type="ECO:0000313" key="1">
    <source>
        <dbReference type="EMBL" id="RHX90483.1"/>
    </source>
</evidence>
<sequence>MHDSSLIFQRRIQCPFQNWEKIVEAPTKPFLSPSSILFGDKLLNNASRFLRKIGRTYDNSSVKVAGPTLILGGGVRWRETFRNVPVSQNSYFVNQKSLWRNSYDAHSFGCSLWAVGKRSSKTRSSHRFRLWNEILNSFSEELFA</sequence>
<protein>
    <submittedName>
        <fullName evidence="1">Uncharacterized protein</fullName>
    </submittedName>
</protein>
<accession>A0A396Z8H1</accession>
<evidence type="ECO:0000313" key="2">
    <source>
        <dbReference type="Proteomes" id="UP000265798"/>
    </source>
</evidence>
<dbReference type="EMBL" id="QHCT01000002">
    <property type="protein sequence ID" value="RHX90483.1"/>
    <property type="molecule type" value="Genomic_DNA"/>
</dbReference>
<dbReference type="AlphaFoldDB" id="A0A396Z8H1"/>
<comment type="caution">
    <text evidence="1">The sequence shown here is derived from an EMBL/GenBank/DDBJ whole genome shotgun (WGS) entry which is preliminary data.</text>
</comment>
<dbReference type="Proteomes" id="UP000265798">
    <property type="component" value="Unassembled WGS sequence"/>
</dbReference>
<proteinExistence type="predicted"/>
<organism evidence="1 2">
    <name type="scientific">Leptospira stimsonii</name>
    <dbReference type="NCBI Taxonomy" id="2202203"/>
    <lineage>
        <taxon>Bacteria</taxon>
        <taxon>Pseudomonadati</taxon>
        <taxon>Spirochaetota</taxon>
        <taxon>Spirochaetia</taxon>
        <taxon>Leptospirales</taxon>
        <taxon>Leptospiraceae</taxon>
        <taxon>Leptospira</taxon>
    </lineage>
</organism>
<name>A0A396Z8H1_9LEPT</name>
<gene>
    <name evidence="1" type="ORF">DLM75_08685</name>
</gene>